<dbReference type="Gene3D" id="3.60.10.10">
    <property type="entry name" value="Endonuclease/exonuclease/phosphatase"/>
    <property type="match status" value="1"/>
</dbReference>
<dbReference type="SUPFAM" id="SSF56219">
    <property type="entry name" value="DNase I-like"/>
    <property type="match status" value="1"/>
</dbReference>
<organism evidence="10 11">
    <name type="scientific">Paramuricea clavata</name>
    <name type="common">Red gorgonian</name>
    <name type="synonym">Violescent sea-whip</name>
    <dbReference type="NCBI Taxonomy" id="317549"/>
    <lineage>
        <taxon>Eukaryota</taxon>
        <taxon>Metazoa</taxon>
        <taxon>Cnidaria</taxon>
        <taxon>Anthozoa</taxon>
        <taxon>Octocorallia</taxon>
        <taxon>Malacalcyonacea</taxon>
        <taxon>Plexauridae</taxon>
        <taxon>Paramuricea</taxon>
    </lineage>
</organism>
<dbReference type="PANTHER" id="PTHR22748:SF6">
    <property type="entry name" value="DNA-(APURINIC OR APYRIMIDINIC SITE) ENDONUCLEASE"/>
    <property type="match status" value="1"/>
</dbReference>
<dbReference type="Pfam" id="PF03372">
    <property type="entry name" value="Exo_endo_phos"/>
    <property type="match status" value="1"/>
</dbReference>
<keyword evidence="6" id="KW-0378">Hydrolase</keyword>
<dbReference type="GO" id="GO:0008311">
    <property type="term" value="F:double-stranded DNA 3'-5' DNA exonuclease activity"/>
    <property type="evidence" value="ECO:0007669"/>
    <property type="project" value="UniProtKB-EC"/>
</dbReference>
<feature type="compositionally biased region" description="Polar residues" evidence="8">
    <location>
        <begin position="1"/>
        <end position="15"/>
    </location>
</feature>
<feature type="compositionally biased region" description="Polar residues" evidence="8">
    <location>
        <begin position="453"/>
        <end position="472"/>
    </location>
</feature>
<proteinExistence type="inferred from homology"/>
<comment type="similarity">
    <text evidence="3">Belongs to the DNA repair enzymes AP/ExoA family.</text>
</comment>
<keyword evidence="11" id="KW-1185">Reference proteome</keyword>
<comment type="cofactor">
    <cofactor evidence="2">
        <name>Mg(2+)</name>
        <dbReference type="ChEBI" id="CHEBI:18420"/>
    </cofactor>
</comment>
<dbReference type="GO" id="GO:0005634">
    <property type="term" value="C:nucleus"/>
    <property type="evidence" value="ECO:0007669"/>
    <property type="project" value="TreeGrafter"/>
</dbReference>
<evidence type="ECO:0000256" key="3">
    <source>
        <dbReference type="ARBA" id="ARBA00007092"/>
    </source>
</evidence>
<dbReference type="GO" id="GO:0046872">
    <property type="term" value="F:metal ion binding"/>
    <property type="evidence" value="ECO:0007669"/>
    <property type="project" value="UniProtKB-KW"/>
</dbReference>
<feature type="region of interest" description="Disordered" evidence="8">
    <location>
        <begin position="447"/>
        <end position="472"/>
    </location>
</feature>
<evidence type="ECO:0000259" key="9">
    <source>
        <dbReference type="Pfam" id="PF03372"/>
    </source>
</evidence>
<feature type="compositionally biased region" description="Basic and acidic residues" evidence="8">
    <location>
        <begin position="404"/>
        <end position="419"/>
    </location>
</feature>
<evidence type="ECO:0000256" key="2">
    <source>
        <dbReference type="ARBA" id="ARBA00001946"/>
    </source>
</evidence>
<reference evidence="10" key="1">
    <citation type="submission" date="2020-04" db="EMBL/GenBank/DDBJ databases">
        <authorList>
            <person name="Alioto T."/>
            <person name="Alioto T."/>
            <person name="Gomez Garrido J."/>
        </authorList>
    </citation>
    <scope>NUCLEOTIDE SEQUENCE</scope>
    <source>
        <strain evidence="10">A484AB</strain>
    </source>
</reference>
<evidence type="ECO:0000313" key="11">
    <source>
        <dbReference type="Proteomes" id="UP001152795"/>
    </source>
</evidence>
<evidence type="ECO:0000256" key="1">
    <source>
        <dbReference type="ARBA" id="ARBA00000493"/>
    </source>
</evidence>
<dbReference type="Proteomes" id="UP001152795">
    <property type="component" value="Unassembled WGS sequence"/>
</dbReference>
<evidence type="ECO:0000256" key="5">
    <source>
        <dbReference type="ARBA" id="ARBA00022723"/>
    </source>
</evidence>
<dbReference type="InterPro" id="IPR005135">
    <property type="entry name" value="Endo/exonuclease/phosphatase"/>
</dbReference>
<evidence type="ECO:0000256" key="4">
    <source>
        <dbReference type="ARBA" id="ARBA00012115"/>
    </source>
</evidence>
<dbReference type="AlphaFoldDB" id="A0A6S7LT50"/>
<dbReference type="InterPro" id="IPR036691">
    <property type="entry name" value="Endo/exonu/phosph_ase_sf"/>
</dbReference>
<keyword evidence="7" id="KW-0460">Magnesium</keyword>
<sequence>MATAIQKPQTKNTHPFKSPNPPDQQQNTTSQPLTTATSESDSTLTPGRSTSSELEEEPPLKTLKTTTGPTTTTPRKWSRRTQERSNRNSETKITGEKEEEEAVSCRCFRGEKQTPLLTITYKCLSLNTNGIAEKRKRDLIFDHLRTYKADFIFLQETQNDSETNEQLWAQEWGGQCLWSRGTNRSCGVAILFKPEQDYSITHILRDHEGRMIAATVSYQNSEVNLMNIYAPNKPRDRKTFFENLWQYKPGEQNLILGGDFNCVENLDLDKQGGNPLSGNLGKAHSYVRACSQSDHSAAEITVTADNNPRGKRVWKLNNDILKDRAFQREIRAFQTFWVDKEQEFHSIQEWWDEAKCQYKEIAITHTFRKSRNQKRQDQYLTHKINDLKNTLNPDKNKMHLPVQRNRDNSHSSEEQKSETTRTILEQQLRDIIDKWLEGTKIRSRASWIEGENPPSTFSTLNEQNRNRHVSQS</sequence>
<dbReference type="EMBL" id="CACRXK020029430">
    <property type="protein sequence ID" value="CAB4042079.1"/>
    <property type="molecule type" value="Genomic_DNA"/>
</dbReference>
<gene>
    <name evidence="10" type="ORF">PACLA_8A012260</name>
</gene>
<dbReference type="OrthoDB" id="8961218at2759"/>
<accession>A0A6S7LT50</accession>
<feature type="compositionally biased region" description="Polar residues" evidence="8">
    <location>
        <begin position="23"/>
        <end position="48"/>
    </location>
</feature>
<comment type="caution">
    <text evidence="10">The sequence shown here is derived from an EMBL/GenBank/DDBJ whole genome shotgun (WGS) entry which is preliminary data.</text>
</comment>
<keyword evidence="5" id="KW-0479">Metal-binding</keyword>
<evidence type="ECO:0000256" key="8">
    <source>
        <dbReference type="SAM" id="MobiDB-lite"/>
    </source>
</evidence>
<dbReference type="GO" id="GO:0006284">
    <property type="term" value="P:base-excision repair"/>
    <property type="evidence" value="ECO:0007669"/>
    <property type="project" value="TreeGrafter"/>
</dbReference>
<dbReference type="GO" id="GO:0003906">
    <property type="term" value="F:DNA-(apurinic or apyrimidinic site) endonuclease activity"/>
    <property type="evidence" value="ECO:0007669"/>
    <property type="project" value="TreeGrafter"/>
</dbReference>
<dbReference type="PANTHER" id="PTHR22748">
    <property type="entry name" value="AP ENDONUCLEASE"/>
    <property type="match status" value="1"/>
</dbReference>
<feature type="region of interest" description="Disordered" evidence="8">
    <location>
        <begin position="1"/>
        <end position="96"/>
    </location>
</feature>
<name>A0A6S7LT50_PARCT</name>
<dbReference type="EC" id="3.1.11.2" evidence="4"/>
<feature type="domain" description="Endonuclease/exonuclease/phosphatase" evidence="9">
    <location>
        <begin position="124"/>
        <end position="264"/>
    </location>
</feature>
<dbReference type="CDD" id="cd09076">
    <property type="entry name" value="L1-EN"/>
    <property type="match status" value="1"/>
</dbReference>
<evidence type="ECO:0000256" key="6">
    <source>
        <dbReference type="ARBA" id="ARBA00022801"/>
    </source>
</evidence>
<dbReference type="GO" id="GO:0008081">
    <property type="term" value="F:phosphoric diester hydrolase activity"/>
    <property type="evidence" value="ECO:0007669"/>
    <property type="project" value="TreeGrafter"/>
</dbReference>
<feature type="region of interest" description="Disordered" evidence="8">
    <location>
        <begin position="385"/>
        <end position="421"/>
    </location>
</feature>
<feature type="compositionally biased region" description="Low complexity" evidence="8">
    <location>
        <begin position="60"/>
        <end position="74"/>
    </location>
</feature>
<evidence type="ECO:0000313" key="10">
    <source>
        <dbReference type="EMBL" id="CAB4042079.1"/>
    </source>
</evidence>
<feature type="compositionally biased region" description="Basic and acidic residues" evidence="8">
    <location>
        <begin position="80"/>
        <end position="96"/>
    </location>
</feature>
<dbReference type="InterPro" id="IPR004808">
    <property type="entry name" value="AP_endonuc_1"/>
</dbReference>
<evidence type="ECO:0000256" key="7">
    <source>
        <dbReference type="ARBA" id="ARBA00022842"/>
    </source>
</evidence>
<protein>
    <recommendedName>
        <fullName evidence="4">exodeoxyribonuclease III</fullName>
        <ecNumber evidence="4">3.1.11.2</ecNumber>
    </recommendedName>
</protein>
<comment type="catalytic activity">
    <reaction evidence="1">
        <text>Exonucleolytic cleavage in the 3'- to 5'-direction to yield nucleoside 5'-phosphates.</text>
        <dbReference type="EC" id="3.1.11.2"/>
    </reaction>
</comment>